<proteinExistence type="predicted"/>
<gene>
    <name evidence="1" type="ORF">PHYPO_G00152950</name>
</gene>
<organism evidence="1 2">
    <name type="scientific">Pangasianodon hypophthalmus</name>
    <name type="common">Striped catfish</name>
    <name type="synonym">Helicophagus hypophthalmus</name>
    <dbReference type="NCBI Taxonomy" id="310915"/>
    <lineage>
        <taxon>Eukaryota</taxon>
        <taxon>Metazoa</taxon>
        <taxon>Chordata</taxon>
        <taxon>Craniata</taxon>
        <taxon>Vertebrata</taxon>
        <taxon>Euteleostomi</taxon>
        <taxon>Actinopterygii</taxon>
        <taxon>Neopterygii</taxon>
        <taxon>Teleostei</taxon>
        <taxon>Ostariophysi</taxon>
        <taxon>Siluriformes</taxon>
        <taxon>Pangasiidae</taxon>
        <taxon>Pangasianodon</taxon>
    </lineage>
</organism>
<accession>A0A5N5K141</accession>
<evidence type="ECO:0000313" key="1">
    <source>
        <dbReference type="EMBL" id="KAB5523473.1"/>
    </source>
</evidence>
<evidence type="ECO:0000313" key="2">
    <source>
        <dbReference type="Proteomes" id="UP000327468"/>
    </source>
</evidence>
<dbReference type="AlphaFoldDB" id="A0A5N5K141"/>
<name>A0A5N5K141_PANHP</name>
<dbReference type="EMBL" id="VFJC01000027">
    <property type="protein sequence ID" value="KAB5523473.1"/>
    <property type="molecule type" value="Genomic_DNA"/>
</dbReference>
<reference evidence="1 2" key="1">
    <citation type="submission" date="2019-06" db="EMBL/GenBank/DDBJ databases">
        <title>A chromosome-scale genome assembly of the striped catfish, Pangasianodon hypophthalmus.</title>
        <authorList>
            <person name="Wen M."/>
            <person name="Zahm M."/>
            <person name="Roques C."/>
            <person name="Cabau C."/>
            <person name="Klopp C."/>
            <person name="Donnadieu C."/>
            <person name="Jouanno E."/>
            <person name="Avarre J.-C."/>
            <person name="Campet M."/>
            <person name="Ha T.T.T."/>
            <person name="Dugue R."/>
            <person name="Lampietro C."/>
            <person name="Louis A."/>
            <person name="Herpin A."/>
            <person name="Echchiki A."/>
            <person name="Berthelot C."/>
            <person name="Parey E."/>
            <person name="Roest-Crollius H."/>
            <person name="Braasch I."/>
            <person name="Postlethwait J."/>
            <person name="Bobe J."/>
            <person name="Montfort J."/>
            <person name="Bouchez O."/>
            <person name="Begum T."/>
            <person name="Schartl M."/>
            <person name="Guiguen Y."/>
        </authorList>
    </citation>
    <scope>NUCLEOTIDE SEQUENCE [LARGE SCALE GENOMIC DNA]</scope>
    <source>
        <strain evidence="1 2">Indonesia</strain>
        <tissue evidence="1">Blood</tissue>
    </source>
</reference>
<keyword evidence="2" id="KW-1185">Reference proteome</keyword>
<dbReference type="Proteomes" id="UP000327468">
    <property type="component" value="Chromosome 26"/>
</dbReference>
<protein>
    <submittedName>
        <fullName evidence="1">Uncharacterized protein</fullName>
    </submittedName>
</protein>
<sequence>MAFLHYRRPFRNLNRSTSGYSADHTYRKCEARNSSGRLKPTANSLNKAVAAVLTKERERERQRERD</sequence>
<comment type="caution">
    <text evidence="1">The sequence shown here is derived from an EMBL/GenBank/DDBJ whole genome shotgun (WGS) entry which is preliminary data.</text>
</comment>